<dbReference type="AlphaFoldDB" id="A0A4V6A4S3"/>
<feature type="region of interest" description="Disordered" evidence="1">
    <location>
        <begin position="1"/>
        <end position="52"/>
    </location>
</feature>
<dbReference type="EMBL" id="AZBU02000003">
    <property type="protein sequence ID" value="TKR88045.1"/>
    <property type="molecule type" value="Genomic_DNA"/>
</dbReference>
<comment type="caution">
    <text evidence="2">The sequence shown here is derived from an EMBL/GenBank/DDBJ whole genome shotgun (WGS) entry which is preliminary data.</text>
</comment>
<feature type="region of interest" description="Disordered" evidence="1">
    <location>
        <begin position="202"/>
        <end position="269"/>
    </location>
</feature>
<organism evidence="2 3">
    <name type="scientific">Steinernema carpocapsae</name>
    <name type="common">Entomopathogenic nematode</name>
    <dbReference type="NCBI Taxonomy" id="34508"/>
    <lineage>
        <taxon>Eukaryota</taxon>
        <taxon>Metazoa</taxon>
        <taxon>Ecdysozoa</taxon>
        <taxon>Nematoda</taxon>
        <taxon>Chromadorea</taxon>
        <taxon>Rhabditida</taxon>
        <taxon>Tylenchina</taxon>
        <taxon>Panagrolaimomorpha</taxon>
        <taxon>Strongyloidoidea</taxon>
        <taxon>Steinernematidae</taxon>
        <taxon>Steinernema</taxon>
    </lineage>
</organism>
<protein>
    <submittedName>
        <fullName evidence="2">Uncharacterized protein</fullName>
    </submittedName>
</protein>
<gene>
    <name evidence="2" type="ORF">L596_012346</name>
</gene>
<keyword evidence="3" id="KW-1185">Reference proteome</keyword>
<accession>A0A4V6A4S3</accession>
<feature type="region of interest" description="Disordered" evidence="1">
    <location>
        <begin position="101"/>
        <end position="125"/>
    </location>
</feature>
<evidence type="ECO:0000256" key="1">
    <source>
        <dbReference type="SAM" id="MobiDB-lite"/>
    </source>
</evidence>
<sequence length="350" mass="38159">MDSSFRGFKEDDGFEADWEQDPTESSSGLGMSSDLTASGSGNGLTREAQETERLRQNFIRMFGYSNTQARGYIHAAPPSPPAEKDNCSPERTVAWRLPLQGQQYELPSKSSSTDPSSTEPPSKPPVILGLRAKGVGGMLGFVWQPEAGRFEPPGDAERAILNGLRESSSHVVGRGGFQRSFGRTPGVWQHRIQRLEESNVPLGRQACNTPPPPLPANLGRRFSEASGEGERPPPPMYPPPRPIPAPRKAPGTWESLEAQAQAKKEESSEAPLPFLAAAAKADHPHGLQVRGAVFQPSFAPLADIHSRVEFELDCPLNRAIDDVRKSSGIFEALRRNGRADLIQVLVKMQL</sequence>
<evidence type="ECO:0000313" key="3">
    <source>
        <dbReference type="Proteomes" id="UP000298663"/>
    </source>
</evidence>
<name>A0A4V6A4S3_STECR</name>
<reference evidence="2 3" key="1">
    <citation type="journal article" date="2015" name="Genome Biol.">
        <title>Comparative genomics of Steinernema reveals deeply conserved gene regulatory networks.</title>
        <authorList>
            <person name="Dillman A.R."/>
            <person name="Macchietto M."/>
            <person name="Porter C.F."/>
            <person name="Rogers A."/>
            <person name="Williams B."/>
            <person name="Antoshechkin I."/>
            <person name="Lee M.M."/>
            <person name="Goodwin Z."/>
            <person name="Lu X."/>
            <person name="Lewis E.E."/>
            <person name="Goodrich-Blair H."/>
            <person name="Stock S.P."/>
            <person name="Adams B.J."/>
            <person name="Sternberg P.W."/>
            <person name="Mortazavi A."/>
        </authorList>
    </citation>
    <scope>NUCLEOTIDE SEQUENCE [LARGE SCALE GENOMIC DNA]</scope>
    <source>
        <strain evidence="2 3">ALL</strain>
    </source>
</reference>
<reference evidence="2 3" key="2">
    <citation type="journal article" date="2019" name="G3 (Bethesda)">
        <title>Hybrid Assembly of the Genome of the Entomopathogenic Nematode Steinernema carpocapsae Identifies the X-Chromosome.</title>
        <authorList>
            <person name="Serra L."/>
            <person name="Macchietto M."/>
            <person name="Macias-Munoz A."/>
            <person name="McGill C.J."/>
            <person name="Rodriguez I.M."/>
            <person name="Rodriguez B."/>
            <person name="Murad R."/>
            <person name="Mortazavi A."/>
        </authorList>
    </citation>
    <scope>NUCLEOTIDE SEQUENCE [LARGE SCALE GENOMIC DNA]</scope>
    <source>
        <strain evidence="2 3">ALL</strain>
    </source>
</reference>
<feature type="compositionally biased region" description="Polar residues" evidence="1">
    <location>
        <begin position="23"/>
        <end position="39"/>
    </location>
</feature>
<proteinExistence type="predicted"/>
<feature type="compositionally biased region" description="Pro residues" evidence="1">
    <location>
        <begin position="232"/>
        <end position="247"/>
    </location>
</feature>
<evidence type="ECO:0000313" key="2">
    <source>
        <dbReference type="EMBL" id="TKR88045.1"/>
    </source>
</evidence>
<dbReference type="Proteomes" id="UP000298663">
    <property type="component" value="Unassembled WGS sequence"/>
</dbReference>
<feature type="compositionally biased region" description="Acidic residues" evidence="1">
    <location>
        <begin position="12"/>
        <end position="22"/>
    </location>
</feature>
<feature type="compositionally biased region" description="Low complexity" evidence="1">
    <location>
        <begin position="107"/>
        <end position="120"/>
    </location>
</feature>